<reference evidence="2" key="1">
    <citation type="journal article" date="2022" name="bioRxiv">
        <title>Sequencing and chromosome-scale assembly of the giantPleurodeles waltlgenome.</title>
        <authorList>
            <person name="Brown T."/>
            <person name="Elewa A."/>
            <person name="Iarovenko S."/>
            <person name="Subramanian E."/>
            <person name="Araus A.J."/>
            <person name="Petzold A."/>
            <person name="Susuki M."/>
            <person name="Suzuki K.-i.T."/>
            <person name="Hayashi T."/>
            <person name="Toyoda A."/>
            <person name="Oliveira C."/>
            <person name="Osipova E."/>
            <person name="Leigh N.D."/>
            <person name="Simon A."/>
            <person name="Yun M.H."/>
        </authorList>
    </citation>
    <scope>NUCLEOTIDE SEQUENCE</scope>
    <source>
        <strain evidence="2">20211129_DDA</strain>
        <tissue evidence="2">Liver</tissue>
    </source>
</reference>
<protein>
    <submittedName>
        <fullName evidence="2">Uncharacterized protein</fullName>
    </submittedName>
</protein>
<proteinExistence type="predicted"/>
<accession>A0AAV7VDL9</accession>
<evidence type="ECO:0000313" key="3">
    <source>
        <dbReference type="Proteomes" id="UP001066276"/>
    </source>
</evidence>
<feature type="compositionally biased region" description="Basic residues" evidence="1">
    <location>
        <begin position="146"/>
        <end position="157"/>
    </location>
</feature>
<name>A0AAV7VDL9_PLEWA</name>
<dbReference type="AlphaFoldDB" id="A0AAV7VDL9"/>
<dbReference type="Proteomes" id="UP001066276">
    <property type="component" value="Chromosome 2_1"/>
</dbReference>
<dbReference type="EMBL" id="JANPWB010000003">
    <property type="protein sequence ID" value="KAJ1198189.1"/>
    <property type="molecule type" value="Genomic_DNA"/>
</dbReference>
<evidence type="ECO:0000256" key="1">
    <source>
        <dbReference type="SAM" id="MobiDB-lite"/>
    </source>
</evidence>
<feature type="region of interest" description="Disordered" evidence="1">
    <location>
        <begin position="146"/>
        <end position="174"/>
    </location>
</feature>
<sequence>MWKRLAVGFLRGGDSLSGEPVVDPGSSSCDHSIRCPAGRGVPATRVVPRPVSSGGPNPRSPWRGRALGPHRVPHGVAVQLGVVPRWAHFPLQARSQGHRSLRLLRCTGIQAPGVRSTDLRAPIGPRARRVRIRSLPALPTLRTAAHRASFRPRRTVRRPPALPQRPRSAPAGRDWCGGRLMALAAGRSPPRARPGSRVGAALQRLQALPSSGFQAPRVRGRRGTPRVPVVTEAGSDVAVDLGG</sequence>
<evidence type="ECO:0000313" key="2">
    <source>
        <dbReference type="EMBL" id="KAJ1198189.1"/>
    </source>
</evidence>
<feature type="region of interest" description="Disordered" evidence="1">
    <location>
        <begin position="40"/>
        <end position="64"/>
    </location>
</feature>
<comment type="caution">
    <text evidence="2">The sequence shown here is derived from an EMBL/GenBank/DDBJ whole genome shotgun (WGS) entry which is preliminary data.</text>
</comment>
<organism evidence="2 3">
    <name type="scientific">Pleurodeles waltl</name>
    <name type="common">Iberian ribbed newt</name>
    <dbReference type="NCBI Taxonomy" id="8319"/>
    <lineage>
        <taxon>Eukaryota</taxon>
        <taxon>Metazoa</taxon>
        <taxon>Chordata</taxon>
        <taxon>Craniata</taxon>
        <taxon>Vertebrata</taxon>
        <taxon>Euteleostomi</taxon>
        <taxon>Amphibia</taxon>
        <taxon>Batrachia</taxon>
        <taxon>Caudata</taxon>
        <taxon>Salamandroidea</taxon>
        <taxon>Salamandridae</taxon>
        <taxon>Pleurodelinae</taxon>
        <taxon>Pleurodeles</taxon>
    </lineage>
</organism>
<gene>
    <name evidence="2" type="ORF">NDU88_002033</name>
</gene>
<keyword evidence="3" id="KW-1185">Reference proteome</keyword>